<name>A0A3N4JLS5_9PEZI</name>
<organism evidence="3 4">
    <name type="scientific">Choiromyces venosus 120613-1</name>
    <dbReference type="NCBI Taxonomy" id="1336337"/>
    <lineage>
        <taxon>Eukaryota</taxon>
        <taxon>Fungi</taxon>
        <taxon>Dikarya</taxon>
        <taxon>Ascomycota</taxon>
        <taxon>Pezizomycotina</taxon>
        <taxon>Pezizomycetes</taxon>
        <taxon>Pezizales</taxon>
        <taxon>Tuberaceae</taxon>
        <taxon>Choiromyces</taxon>
    </lineage>
</organism>
<keyword evidence="4" id="KW-1185">Reference proteome</keyword>
<keyword evidence="1" id="KW-0472">Membrane</keyword>
<feature type="transmembrane region" description="Helical" evidence="1">
    <location>
        <begin position="230"/>
        <end position="254"/>
    </location>
</feature>
<feature type="domain" description="DUF7702" evidence="2">
    <location>
        <begin position="14"/>
        <end position="253"/>
    </location>
</feature>
<dbReference type="EMBL" id="ML120389">
    <property type="protein sequence ID" value="RPA99195.1"/>
    <property type="molecule type" value="Genomic_DNA"/>
</dbReference>
<dbReference type="OrthoDB" id="2560628at2759"/>
<dbReference type="InterPro" id="IPR056119">
    <property type="entry name" value="DUF7702"/>
</dbReference>
<feature type="transmembrane region" description="Helical" evidence="1">
    <location>
        <begin position="6"/>
        <end position="27"/>
    </location>
</feature>
<feature type="transmembrane region" description="Helical" evidence="1">
    <location>
        <begin position="149"/>
        <end position="171"/>
    </location>
</feature>
<feature type="transmembrane region" description="Helical" evidence="1">
    <location>
        <begin position="68"/>
        <end position="93"/>
    </location>
</feature>
<evidence type="ECO:0000313" key="3">
    <source>
        <dbReference type="EMBL" id="RPA99195.1"/>
    </source>
</evidence>
<dbReference type="Proteomes" id="UP000276215">
    <property type="component" value="Unassembled WGS sequence"/>
</dbReference>
<keyword evidence="1" id="KW-0812">Transmembrane</keyword>
<sequence>MAPHANLFLSEVVLGIFFLALTGYNICRTPRETGWWYIAIFCLFRITGSALLLSVVCINRSYGQEVILLIPATVFSGIALSPLLAGCLGFLNSCTQHLPTPHHPILRILALSHVLVFVALILSTVGVALLPTHSSTSTSTSAANAVAYIRTSAIIFLAAWALILLCLLALARHWRRGMGCTGRWYYAAVAWSMPFLLVRVLFAVLAGWSLKENGGNGRGGGRYGVLKGDLGVLAGMRVSMEFLVVAGCVVVGVLEGTSSV</sequence>
<reference evidence="3 4" key="1">
    <citation type="journal article" date="2018" name="Nat. Ecol. Evol.">
        <title>Pezizomycetes genomes reveal the molecular basis of ectomycorrhizal truffle lifestyle.</title>
        <authorList>
            <person name="Murat C."/>
            <person name="Payen T."/>
            <person name="Noel B."/>
            <person name="Kuo A."/>
            <person name="Morin E."/>
            <person name="Chen J."/>
            <person name="Kohler A."/>
            <person name="Krizsan K."/>
            <person name="Balestrini R."/>
            <person name="Da Silva C."/>
            <person name="Montanini B."/>
            <person name="Hainaut M."/>
            <person name="Levati E."/>
            <person name="Barry K.W."/>
            <person name="Belfiori B."/>
            <person name="Cichocki N."/>
            <person name="Clum A."/>
            <person name="Dockter R.B."/>
            <person name="Fauchery L."/>
            <person name="Guy J."/>
            <person name="Iotti M."/>
            <person name="Le Tacon F."/>
            <person name="Lindquist E.A."/>
            <person name="Lipzen A."/>
            <person name="Malagnac F."/>
            <person name="Mello A."/>
            <person name="Molinier V."/>
            <person name="Miyauchi S."/>
            <person name="Poulain J."/>
            <person name="Riccioni C."/>
            <person name="Rubini A."/>
            <person name="Sitrit Y."/>
            <person name="Splivallo R."/>
            <person name="Traeger S."/>
            <person name="Wang M."/>
            <person name="Zifcakova L."/>
            <person name="Wipf D."/>
            <person name="Zambonelli A."/>
            <person name="Paolocci F."/>
            <person name="Nowrousian M."/>
            <person name="Ottonello S."/>
            <person name="Baldrian P."/>
            <person name="Spatafora J.W."/>
            <person name="Henrissat B."/>
            <person name="Nagy L.G."/>
            <person name="Aury J.M."/>
            <person name="Wincker P."/>
            <person name="Grigoriev I.V."/>
            <person name="Bonfante P."/>
            <person name="Martin F.M."/>
        </authorList>
    </citation>
    <scope>NUCLEOTIDE SEQUENCE [LARGE SCALE GENOMIC DNA]</scope>
    <source>
        <strain evidence="3 4">120613-1</strain>
    </source>
</reference>
<evidence type="ECO:0000259" key="2">
    <source>
        <dbReference type="Pfam" id="PF24800"/>
    </source>
</evidence>
<keyword evidence="1" id="KW-1133">Transmembrane helix</keyword>
<dbReference type="PANTHER" id="PTHR42109">
    <property type="entry name" value="UNPLACED GENOMIC SCAFFOLD UM_SCAF_CONTIG_1.265, WHOLE GENOME SHOTGUN SEQUENCE"/>
    <property type="match status" value="1"/>
</dbReference>
<protein>
    <recommendedName>
        <fullName evidence="2">DUF7702 domain-containing protein</fullName>
    </recommendedName>
</protein>
<feature type="transmembrane region" description="Helical" evidence="1">
    <location>
        <begin position="105"/>
        <end position="129"/>
    </location>
</feature>
<feature type="transmembrane region" description="Helical" evidence="1">
    <location>
        <begin position="34"/>
        <end position="56"/>
    </location>
</feature>
<dbReference type="Pfam" id="PF24800">
    <property type="entry name" value="DUF7702"/>
    <property type="match status" value="1"/>
</dbReference>
<evidence type="ECO:0000313" key="4">
    <source>
        <dbReference type="Proteomes" id="UP000276215"/>
    </source>
</evidence>
<gene>
    <name evidence="3" type="ORF">L873DRAFT_1828150</name>
</gene>
<evidence type="ECO:0000256" key="1">
    <source>
        <dbReference type="SAM" id="Phobius"/>
    </source>
</evidence>
<accession>A0A3N4JLS5</accession>
<feature type="transmembrane region" description="Helical" evidence="1">
    <location>
        <begin position="183"/>
        <end position="210"/>
    </location>
</feature>
<proteinExistence type="predicted"/>
<dbReference type="PANTHER" id="PTHR42109:SF2">
    <property type="entry name" value="INTEGRAL MEMBRANE PROTEIN"/>
    <property type="match status" value="1"/>
</dbReference>
<dbReference type="AlphaFoldDB" id="A0A3N4JLS5"/>